<feature type="transmembrane region" description="Helical" evidence="2">
    <location>
        <begin position="43"/>
        <end position="64"/>
    </location>
</feature>
<dbReference type="InterPro" id="IPR002372">
    <property type="entry name" value="PQQ_rpt_dom"/>
</dbReference>
<dbReference type="RefSeq" id="WP_093607490.1">
    <property type="nucleotide sequence ID" value="NZ_FNFF01000001.1"/>
</dbReference>
<evidence type="ECO:0000313" key="5">
    <source>
        <dbReference type="Proteomes" id="UP000199155"/>
    </source>
</evidence>
<keyword evidence="2" id="KW-0812">Transmembrane</keyword>
<sequence length="520" mass="55608">MSRPPEPPERGPDRPPLSRFSYSNSRPKRTLASRLPRWERRTVLVAGAALAALLLVGSGVYALGGDGDGGTSRTEAGRTPGQDAKQPSASATPGAKPTGVPLPQDINAGLAKGEAKAWYAKNEQDLPGGNTLVHDLWFTDGLVVQALYREVTAYKVADGTEAWSIPLPAEVCDTPVNPTPDGKVVVAYRDPGKQKGTCNHLQMIDLKKGAGGWRKKLAEKGSPGSTIIIHLAITGNTVAVGRDVSADAYQVSDGKPLFDLGKDKTGGCTPNDVAGGSKLLVLDWCSGTIGSYGQIKEVDPKSGKIKWRYQLKDRKTKKAMPWKFGKVYSVNPLVVSVYESEDIFNWSVIALKPDGKLRSALNAGKYKFEPCAGEGDSGRGTQNCRGGAVGKDTFYMSTKSPDAESLGPTRIVAFDLKNGKVKWASQPEDKREYLPVAAEGSSVITYVKATMKEPGRIVRIGPKGGKAKTLLTFGRTAQPLEYEAMAGLTAYRGGRFFLSDTLLSGDDTGERARLLSYGGK</sequence>
<proteinExistence type="predicted"/>
<keyword evidence="5" id="KW-1185">Reference proteome</keyword>
<evidence type="ECO:0000256" key="1">
    <source>
        <dbReference type="SAM" id="MobiDB-lite"/>
    </source>
</evidence>
<feature type="domain" description="Pyrrolo-quinoline quinone repeat" evidence="3">
    <location>
        <begin position="138"/>
        <end position="257"/>
    </location>
</feature>
<gene>
    <name evidence="4" type="ORF">SAMN05421806_1011139</name>
</gene>
<keyword evidence="2" id="KW-0472">Membrane</keyword>
<evidence type="ECO:0000256" key="2">
    <source>
        <dbReference type="SAM" id="Phobius"/>
    </source>
</evidence>
<dbReference type="Proteomes" id="UP000199155">
    <property type="component" value="Unassembled WGS sequence"/>
</dbReference>
<dbReference type="AlphaFoldDB" id="A0A1G8UYD1"/>
<dbReference type="STRING" id="417292.SAMN05421806_1011139"/>
<evidence type="ECO:0000313" key="4">
    <source>
        <dbReference type="EMBL" id="SDJ58793.1"/>
    </source>
</evidence>
<accession>A0A1G8UYD1</accession>
<dbReference type="Pfam" id="PF13360">
    <property type="entry name" value="PQQ_2"/>
    <property type="match status" value="1"/>
</dbReference>
<dbReference type="Gene3D" id="2.130.10.10">
    <property type="entry name" value="YVTN repeat-like/Quinoprotein amine dehydrogenase"/>
    <property type="match status" value="1"/>
</dbReference>
<organism evidence="4 5">
    <name type="scientific">Streptomyces indicus</name>
    <dbReference type="NCBI Taxonomy" id="417292"/>
    <lineage>
        <taxon>Bacteria</taxon>
        <taxon>Bacillati</taxon>
        <taxon>Actinomycetota</taxon>
        <taxon>Actinomycetes</taxon>
        <taxon>Kitasatosporales</taxon>
        <taxon>Streptomycetaceae</taxon>
        <taxon>Streptomyces</taxon>
    </lineage>
</organism>
<dbReference type="OrthoDB" id="3944519at2"/>
<reference evidence="4 5" key="1">
    <citation type="submission" date="2016-10" db="EMBL/GenBank/DDBJ databases">
        <authorList>
            <person name="de Groot N.N."/>
        </authorList>
    </citation>
    <scope>NUCLEOTIDE SEQUENCE [LARGE SCALE GENOMIC DNA]</scope>
    <source>
        <strain evidence="4 5">CGMCC 4.5727</strain>
    </source>
</reference>
<evidence type="ECO:0000259" key="3">
    <source>
        <dbReference type="Pfam" id="PF13360"/>
    </source>
</evidence>
<dbReference type="InterPro" id="IPR011047">
    <property type="entry name" value="Quinoprotein_ADH-like_sf"/>
</dbReference>
<feature type="region of interest" description="Disordered" evidence="1">
    <location>
        <begin position="68"/>
        <end position="106"/>
    </location>
</feature>
<feature type="region of interest" description="Disordered" evidence="1">
    <location>
        <begin position="1"/>
        <end position="33"/>
    </location>
</feature>
<keyword evidence="2" id="KW-1133">Transmembrane helix</keyword>
<dbReference type="SUPFAM" id="SSF50998">
    <property type="entry name" value="Quinoprotein alcohol dehydrogenase-like"/>
    <property type="match status" value="1"/>
</dbReference>
<feature type="compositionally biased region" description="Basic and acidic residues" evidence="1">
    <location>
        <begin position="1"/>
        <end position="13"/>
    </location>
</feature>
<dbReference type="EMBL" id="FNFF01000001">
    <property type="protein sequence ID" value="SDJ58793.1"/>
    <property type="molecule type" value="Genomic_DNA"/>
</dbReference>
<name>A0A1G8UYD1_9ACTN</name>
<dbReference type="InterPro" id="IPR018391">
    <property type="entry name" value="PQQ_b-propeller_rpt"/>
</dbReference>
<dbReference type="SMART" id="SM00564">
    <property type="entry name" value="PQQ"/>
    <property type="match status" value="3"/>
</dbReference>
<protein>
    <submittedName>
        <fullName evidence="4">PQQ-like domain-containing protein</fullName>
    </submittedName>
</protein>
<dbReference type="InterPro" id="IPR015943">
    <property type="entry name" value="WD40/YVTN_repeat-like_dom_sf"/>
</dbReference>